<reference evidence="2 3" key="1">
    <citation type="submission" date="2018-08" db="EMBL/GenBank/DDBJ databases">
        <title>Murine metabolic-syndrome-specific gut microbial biobank.</title>
        <authorList>
            <person name="Liu C."/>
        </authorList>
    </citation>
    <scope>NUCLEOTIDE SEQUENCE [LARGE SCALE GENOMIC DNA]</scope>
    <source>
        <strain evidence="2 3">583</strain>
    </source>
</reference>
<organism evidence="2 3">
    <name type="scientific">Senegalia massiliensis</name>
    <dbReference type="NCBI Taxonomy" id="1720316"/>
    <lineage>
        <taxon>Bacteria</taxon>
        <taxon>Bacillati</taxon>
        <taxon>Bacillota</taxon>
        <taxon>Clostridia</taxon>
        <taxon>Eubacteriales</taxon>
        <taxon>Clostridiaceae</taxon>
        <taxon>Senegalia</taxon>
    </lineage>
</organism>
<feature type="transmembrane region" description="Helical" evidence="1">
    <location>
        <begin position="62"/>
        <end position="79"/>
    </location>
</feature>
<gene>
    <name evidence="2" type="ORF">D3Z33_04225</name>
</gene>
<proteinExistence type="predicted"/>
<name>A0A845QX25_9CLOT</name>
<keyword evidence="1" id="KW-0812">Transmembrane</keyword>
<feature type="transmembrane region" description="Helical" evidence="1">
    <location>
        <begin position="5"/>
        <end position="23"/>
    </location>
</feature>
<comment type="caution">
    <text evidence="2">The sequence shown here is derived from an EMBL/GenBank/DDBJ whole genome shotgun (WGS) entry which is preliminary data.</text>
</comment>
<dbReference type="RefSeq" id="WP_160196562.1">
    <property type="nucleotide sequence ID" value="NZ_QXXA01000005.1"/>
</dbReference>
<dbReference type="Proteomes" id="UP000467132">
    <property type="component" value="Unassembled WGS sequence"/>
</dbReference>
<dbReference type="EMBL" id="QXXA01000005">
    <property type="protein sequence ID" value="NBI06066.1"/>
    <property type="molecule type" value="Genomic_DNA"/>
</dbReference>
<evidence type="ECO:0000313" key="2">
    <source>
        <dbReference type="EMBL" id="NBI06066.1"/>
    </source>
</evidence>
<keyword evidence="1" id="KW-0472">Membrane</keyword>
<evidence type="ECO:0000256" key="1">
    <source>
        <dbReference type="SAM" id="Phobius"/>
    </source>
</evidence>
<protein>
    <submittedName>
        <fullName evidence="2">Uncharacterized protein</fullName>
    </submittedName>
</protein>
<evidence type="ECO:0000313" key="3">
    <source>
        <dbReference type="Proteomes" id="UP000467132"/>
    </source>
</evidence>
<keyword evidence="3" id="KW-1185">Reference proteome</keyword>
<dbReference type="AlphaFoldDB" id="A0A845QX25"/>
<keyword evidence="1" id="KW-1133">Transmembrane helix</keyword>
<dbReference type="OrthoDB" id="9798859at2"/>
<sequence>MIKKIITIILLVIIFLSFSSILIDLDVDNYAKNYLFNNGLEETGSKNLITAIYLDYRLYDSLFEAGLLLVTVSGIIFISKRDDDVI</sequence>
<accession>A0A845QX25</accession>